<evidence type="ECO:0000313" key="14">
    <source>
        <dbReference type="EMBL" id="KXS18708.1"/>
    </source>
</evidence>
<dbReference type="Pfam" id="PF02463">
    <property type="entry name" value="SMC_N"/>
    <property type="match status" value="1"/>
</dbReference>
<evidence type="ECO:0000256" key="2">
    <source>
        <dbReference type="ARBA" id="ARBA00004286"/>
    </source>
</evidence>
<comment type="similarity">
    <text evidence="3">Belongs to the SMC family. SMC6 subfamily.</text>
</comment>
<keyword evidence="7" id="KW-0067">ATP-binding</keyword>
<protein>
    <recommendedName>
        <fullName evidence="13">RecF/RecN/SMC N-terminal domain-containing protein</fullName>
    </recommendedName>
</protein>
<dbReference type="STRING" id="1344416.A0A139APQ9"/>
<keyword evidence="9" id="KW-0233">DNA recombination</keyword>
<reference evidence="14 15" key="1">
    <citation type="journal article" date="2015" name="Genome Biol. Evol.">
        <title>Phylogenomic analyses indicate that early fungi evolved digesting cell walls of algal ancestors of land plants.</title>
        <authorList>
            <person name="Chang Y."/>
            <person name="Wang S."/>
            <person name="Sekimoto S."/>
            <person name="Aerts A.L."/>
            <person name="Choi C."/>
            <person name="Clum A."/>
            <person name="LaButti K.M."/>
            <person name="Lindquist E.A."/>
            <person name="Yee Ngan C."/>
            <person name="Ohm R.A."/>
            <person name="Salamov A.A."/>
            <person name="Grigoriev I.V."/>
            <person name="Spatafora J.W."/>
            <person name="Berbee M.L."/>
        </authorList>
    </citation>
    <scope>NUCLEOTIDE SEQUENCE [LARGE SCALE GENOMIC DNA]</scope>
    <source>
        <strain evidence="14 15">JEL478</strain>
    </source>
</reference>
<dbReference type="PANTHER" id="PTHR19306">
    <property type="entry name" value="STRUCTURAL MAINTENANCE OF CHROMOSOMES 5,6 SMC5, SMC6"/>
    <property type="match status" value="1"/>
</dbReference>
<evidence type="ECO:0000256" key="4">
    <source>
        <dbReference type="ARBA" id="ARBA00022454"/>
    </source>
</evidence>
<name>A0A139APQ9_GONPJ</name>
<dbReference type="GO" id="GO:0005524">
    <property type="term" value="F:ATP binding"/>
    <property type="evidence" value="ECO:0007669"/>
    <property type="project" value="UniProtKB-KW"/>
</dbReference>
<keyword evidence="8 12" id="KW-0175">Coiled coil</keyword>
<comment type="subcellular location">
    <subcellularLocation>
        <location evidence="2">Chromosome</location>
    </subcellularLocation>
    <subcellularLocation>
        <location evidence="1">Nucleus</location>
    </subcellularLocation>
</comment>
<evidence type="ECO:0000256" key="10">
    <source>
        <dbReference type="ARBA" id="ARBA00023204"/>
    </source>
</evidence>
<feature type="coiled-coil region" evidence="12">
    <location>
        <begin position="549"/>
        <end position="684"/>
    </location>
</feature>
<dbReference type="GO" id="GO:0003697">
    <property type="term" value="F:single-stranded DNA binding"/>
    <property type="evidence" value="ECO:0007669"/>
    <property type="project" value="TreeGrafter"/>
</dbReference>
<evidence type="ECO:0000256" key="9">
    <source>
        <dbReference type="ARBA" id="ARBA00023172"/>
    </source>
</evidence>
<evidence type="ECO:0000256" key="12">
    <source>
        <dbReference type="SAM" id="Coils"/>
    </source>
</evidence>
<accession>A0A139APQ9</accession>
<evidence type="ECO:0000256" key="8">
    <source>
        <dbReference type="ARBA" id="ARBA00023054"/>
    </source>
</evidence>
<sequence length="931" mass="106014">MIAFGARADQTLRGMALKELISYGASFGEVTIKLHNEGPDAFQKQKYGPTIVIKRRINGNGATNVRISNHEGQVITDSRSALYEINGHFGIDVTNPLTILQQDTAKTFISRSNDADKYRFFYEGTGLKRLADHYDQLWQCILVMRESVTELIEVRAARQISYEDRRSTQNVGSLRNDAKEAKKRLAKVREHRAIEEDIIRYEDELAWVDVAIIEKASVLPSWKCRIIPGLTFFCLRSMDEMKAKSAEFRLSDSEEALKLAAEQVSAIKSRLRDLHTQKVDIIDNIKRLKQEDQQIQSRIDVERGKTVTRHRSTIEAKLQEKIQLQSEAETVRDQLAQLKNDGDVGALRHSEAIKRLHELENRRGGLIRDLGQSFRERQSYESRVRDRGLAYGRSLPNILREIDHLEAIGNGRKPLQLSSEVGEYLQEAPSRAISYFITRSQADLDFRNGMPSGEFVTTLSTIEITHPVVLKHLVLSSRIESVTFWDTRMEAQCVYGSNGNRFPRNVSSMLTLDERDVGSRSGGILVKSIFPPRFSDQQLSDASASRLAQDQHMRDNERLTVELQECDREIGIVKQNLAKAKEAQQRLFSSSKPLGLRLKKLENRISLLQEQVSERADASVFAELSDIKDRVAAQIRELESQFTDLVATIESLKVGELDKAVQDANQLKVKLMEKKSTAREIDNQLLALNADVLRKQSYKLNVEAKMEATEGAETHCQRVPVTHTKSQLERKLTEERSRLREREKIFGSREELEQEFQTKESAYKAAVANVENLGKVPEKLEQAYELRRTKFIYLRKLISSRARMHFTNLLSRRAYKGTIRIDHAAQMLKLTVEDTTTLSGGEKSYTQVCLLLSFWEAMGSPIRALDEFDVFMDAVNRTVSLGLLSEFALDHNNSLQYIFITPQDGNTIVDIDGTLVRMHRLKDPVRDGSEA</sequence>
<dbReference type="InterPro" id="IPR003395">
    <property type="entry name" value="RecF/RecN/SMC_N"/>
</dbReference>
<keyword evidence="15" id="KW-1185">Reference proteome</keyword>
<dbReference type="EMBL" id="KQ965741">
    <property type="protein sequence ID" value="KXS18708.1"/>
    <property type="molecule type" value="Genomic_DNA"/>
</dbReference>
<dbReference type="InterPro" id="IPR027417">
    <property type="entry name" value="P-loop_NTPase"/>
</dbReference>
<dbReference type="GO" id="GO:0005634">
    <property type="term" value="C:nucleus"/>
    <property type="evidence" value="ECO:0007669"/>
    <property type="project" value="UniProtKB-SubCell"/>
</dbReference>
<dbReference type="GO" id="GO:0035861">
    <property type="term" value="C:site of double-strand break"/>
    <property type="evidence" value="ECO:0007669"/>
    <property type="project" value="TreeGrafter"/>
</dbReference>
<evidence type="ECO:0000259" key="13">
    <source>
        <dbReference type="Pfam" id="PF02463"/>
    </source>
</evidence>
<evidence type="ECO:0000256" key="7">
    <source>
        <dbReference type="ARBA" id="ARBA00022840"/>
    </source>
</evidence>
<feature type="coiled-coil region" evidence="12">
    <location>
        <begin position="725"/>
        <end position="769"/>
    </location>
</feature>
<keyword evidence="11" id="KW-0539">Nucleus</keyword>
<dbReference type="SUPFAM" id="SSF52540">
    <property type="entry name" value="P-loop containing nucleoside triphosphate hydrolases"/>
    <property type="match status" value="1"/>
</dbReference>
<evidence type="ECO:0000256" key="5">
    <source>
        <dbReference type="ARBA" id="ARBA00022741"/>
    </source>
</evidence>
<dbReference type="GO" id="GO:0003684">
    <property type="term" value="F:damaged DNA binding"/>
    <property type="evidence" value="ECO:0007669"/>
    <property type="project" value="TreeGrafter"/>
</dbReference>
<feature type="coiled-coil region" evidence="12">
    <location>
        <begin position="271"/>
        <end position="341"/>
    </location>
</feature>
<dbReference type="OrthoDB" id="10072614at2759"/>
<dbReference type="PANTHER" id="PTHR19306:SF6">
    <property type="entry name" value="STRUCTURAL MAINTENANCE OF CHROMOSOMES PROTEIN 6"/>
    <property type="match status" value="1"/>
</dbReference>
<dbReference type="Gene3D" id="3.40.50.300">
    <property type="entry name" value="P-loop containing nucleotide triphosphate hydrolases"/>
    <property type="match status" value="2"/>
</dbReference>
<dbReference type="OMA" id="FMCHRSL"/>
<dbReference type="AlphaFoldDB" id="A0A139APQ9"/>
<evidence type="ECO:0000256" key="3">
    <source>
        <dbReference type="ARBA" id="ARBA00006793"/>
    </source>
</evidence>
<evidence type="ECO:0000313" key="15">
    <source>
        <dbReference type="Proteomes" id="UP000070544"/>
    </source>
</evidence>
<evidence type="ECO:0000256" key="11">
    <source>
        <dbReference type="ARBA" id="ARBA00023242"/>
    </source>
</evidence>
<proteinExistence type="inferred from homology"/>
<evidence type="ECO:0000256" key="1">
    <source>
        <dbReference type="ARBA" id="ARBA00004123"/>
    </source>
</evidence>
<feature type="domain" description="RecF/RecN/SMC N-terminal" evidence="13">
    <location>
        <begin position="4"/>
        <end position="904"/>
    </location>
</feature>
<keyword evidence="10" id="KW-0234">DNA repair</keyword>
<keyword evidence="6" id="KW-0227">DNA damage</keyword>
<dbReference type="GO" id="GO:0030915">
    <property type="term" value="C:Smc5-Smc6 complex"/>
    <property type="evidence" value="ECO:0007669"/>
    <property type="project" value="TreeGrafter"/>
</dbReference>
<gene>
    <name evidence="14" type="ORF">M427DRAFT_42365</name>
</gene>
<dbReference type="GO" id="GO:0000724">
    <property type="term" value="P:double-strand break repair via homologous recombination"/>
    <property type="evidence" value="ECO:0007669"/>
    <property type="project" value="TreeGrafter"/>
</dbReference>
<organism evidence="14 15">
    <name type="scientific">Gonapodya prolifera (strain JEL478)</name>
    <name type="common">Monoblepharis prolifera</name>
    <dbReference type="NCBI Taxonomy" id="1344416"/>
    <lineage>
        <taxon>Eukaryota</taxon>
        <taxon>Fungi</taxon>
        <taxon>Fungi incertae sedis</taxon>
        <taxon>Chytridiomycota</taxon>
        <taxon>Chytridiomycota incertae sedis</taxon>
        <taxon>Monoblepharidomycetes</taxon>
        <taxon>Monoblepharidales</taxon>
        <taxon>Gonapodyaceae</taxon>
        <taxon>Gonapodya</taxon>
    </lineage>
</organism>
<dbReference type="Proteomes" id="UP000070544">
    <property type="component" value="Unassembled WGS sequence"/>
</dbReference>
<keyword evidence="5" id="KW-0547">Nucleotide-binding</keyword>
<keyword evidence="4" id="KW-0158">Chromosome</keyword>
<evidence type="ECO:0000256" key="6">
    <source>
        <dbReference type="ARBA" id="ARBA00022763"/>
    </source>
</evidence>